<comment type="subcellular location">
    <subcellularLocation>
        <location evidence="1">Cell outer membrane</location>
    </subcellularLocation>
</comment>
<evidence type="ECO:0000313" key="11">
    <source>
        <dbReference type="EMBL" id="APB35077.1"/>
    </source>
</evidence>
<dbReference type="EMBL" id="CP017675">
    <property type="protein sequence ID" value="APB35077.1"/>
    <property type="molecule type" value="Genomic_DNA"/>
</dbReference>
<dbReference type="GO" id="GO:0098046">
    <property type="term" value="C:type V protein secretion system complex"/>
    <property type="evidence" value="ECO:0007669"/>
    <property type="project" value="TreeGrafter"/>
</dbReference>
<dbReference type="PANTHER" id="PTHR34597">
    <property type="entry name" value="SLR1661 PROTEIN"/>
    <property type="match status" value="1"/>
</dbReference>
<keyword evidence="5" id="KW-0812">Transmembrane</keyword>
<dbReference type="InterPro" id="IPR051544">
    <property type="entry name" value="TPS_OM_transporter"/>
</dbReference>
<dbReference type="InterPro" id="IPR034746">
    <property type="entry name" value="POTRA"/>
</dbReference>
<dbReference type="InterPro" id="IPR005565">
    <property type="entry name" value="Hemolysn_activator_HlyB_C"/>
</dbReference>
<dbReference type="RefSeq" id="WP_071455420.1">
    <property type="nucleotide sequence ID" value="NZ_CP017675.1"/>
</dbReference>
<sequence length="561" mass="61352">MQTARLILTSLMIFGTAQVTIAQVGPIDPSRIQQELQPPQVPTRPEEITIPRRDDPQAPPGAADVRFILKTLNIQGVEAFSPEQVQLLYQKQLNTEISLADLYAIADKLNELYRREGYILVRVFVPEQTISQGVAQINVIEGFVEAVKFVGTTPAQEQRLRGFGEWIQRSRPLKSSALERNLLLMNDLAGYEVRARLDPGKEVGGSVLTLELTHDPFDPFFEVNNWAPDSVGPVRLQAGVFLNSLGNQGERFGFSAATTPFDFEELANGRFDFQIPIGFDGVTLSTSTSYTATRPGAEIQQFLVSGESFNFNLGLSYSLIRSRQLNVSLNGLFDLTNSTIDTRFLGPPVILSQDRIRSVRVGASVDNINALGFTAAAILLSQGLSGLGARLEGSEGAPLSRANGQATGFKVNLNVTQLFTLPQQFNFLLTGTGQVASTSLLVSEQFGLGGPSFGSAYNPSQLLGDDGYALRLELQRPVNYRAGTTPLVSQPYAFVDYGQVFLKQPTAAEPGNRELASAGLGLRQFISNYLQMRLELAFPLSKFAPQFEQTPRLLFSVQGVF</sequence>
<dbReference type="Gene3D" id="2.40.160.50">
    <property type="entry name" value="membrane protein fhac: a member of the omp85/tpsb transporter family"/>
    <property type="match status" value="1"/>
</dbReference>
<dbReference type="Pfam" id="PF03865">
    <property type="entry name" value="ShlB"/>
    <property type="match status" value="1"/>
</dbReference>
<keyword evidence="6" id="KW-0653">Protein transport</keyword>
<evidence type="ECO:0000256" key="8">
    <source>
        <dbReference type="ARBA" id="ARBA00023237"/>
    </source>
</evidence>
<organism evidence="11 12">
    <name type="scientific">Gloeomargarita lithophora Alchichica-D10</name>
    <dbReference type="NCBI Taxonomy" id="1188229"/>
    <lineage>
        <taxon>Bacteria</taxon>
        <taxon>Bacillati</taxon>
        <taxon>Cyanobacteriota</taxon>
        <taxon>Cyanophyceae</taxon>
        <taxon>Gloeomargaritales</taxon>
        <taxon>Gloeomargaritaceae</taxon>
        <taxon>Gloeomargarita</taxon>
    </lineage>
</organism>
<dbReference type="GO" id="GO:0009279">
    <property type="term" value="C:cell outer membrane"/>
    <property type="evidence" value="ECO:0007669"/>
    <property type="project" value="UniProtKB-SubCell"/>
</dbReference>
<evidence type="ECO:0000256" key="1">
    <source>
        <dbReference type="ARBA" id="ARBA00004442"/>
    </source>
</evidence>
<evidence type="ECO:0000256" key="7">
    <source>
        <dbReference type="ARBA" id="ARBA00023136"/>
    </source>
</evidence>
<keyword evidence="3" id="KW-0813">Transport</keyword>
<evidence type="ECO:0000256" key="9">
    <source>
        <dbReference type="SAM" id="MobiDB-lite"/>
    </source>
</evidence>
<gene>
    <name evidence="11" type="ORF">GlitD10_2734</name>
</gene>
<dbReference type="Proteomes" id="UP000180235">
    <property type="component" value="Chromosome"/>
</dbReference>
<dbReference type="GO" id="GO:0008320">
    <property type="term" value="F:protein transmembrane transporter activity"/>
    <property type="evidence" value="ECO:0007669"/>
    <property type="project" value="TreeGrafter"/>
</dbReference>
<keyword evidence="8" id="KW-0998">Cell outer membrane</keyword>
<accession>A0A1J0AGL9</accession>
<dbReference type="KEGG" id="glt:GlitD10_2734"/>
<keyword evidence="7" id="KW-0472">Membrane</keyword>
<keyword evidence="4" id="KW-1134">Transmembrane beta strand</keyword>
<proteinExistence type="inferred from homology"/>
<dbReference type="GO" id="GO:0046819">
    <property type="term" value="P:protein secretion by the type V secretion system"/>
    <property type="evidence" value="ECO:0007669"/>
    <property type="project" value="TreeGrafter"/>
</dbReference>
<reference evidence="11 12" key="1">
    <citation type="submission" date="2016-10" db="EMBL/GenBank/DDBJ databases">
        <title>Description of Gloeomargarita lithophora gen. nov., sp. nov., a thylakoid-bearing basal-branching cyanobacterium with intracellular carbonates, and proposal for Gloeomargaritales ord. nov.</title>
        <authorList>
            <person name="Moreira D."/>
            <person name="Tavera R."/>
            <person name="Benzerara K."/>
            <person name="Skouri-Panet F."/>
            <person name="Couradeau E."/>
            <person name="Gerard E."/>
            <person name="Loussert C."/>
            <person name="Novelo E."/>
            <person name="Zivanovic Y."/>
            <person name="Lopez-Garcia P."/>
        </authorList>
    </citation>
    <scope>NUCLEOTIDE SEQUENCE [LARGE SCALE GENOMIC DNA]</scope>
    <source>
        <strain evidence="11 12">D10</strain>
    </source>
</reference>
<dbReference type="InterPro" id="IPR013686">
    <property type="entry name" value="Polypept-transport_assoc_ShlB"/>
</dbReference>
<evidence type="ECO:0000259" key="10">
    <source>
        <dbReference type="PROSITE" id="PS51779"/>
    </source>
</evidence>
<protein>
    <submittedName>
        <fullName evidence="11">Hemolysin activation/secretion protein</fullName>
    </submittedName>
</protein>
<dbReference type="AlphaFoldDB" id="A0A1J0AGL9"/>
<feature type="compositionally biased region" description="Basic and acidic residues" evidence="9">
    <location>
        <begin position="44"/>
        <end position="56"/>
    </location>
</feature>
<evidence type="ECO:0000313" key="12">
    <source>
        <dbReference type="Proteomes" id="UP000180235"/>
    </source>
</evidence>
<evidence type="ECO:0000256" key="2">
    <source>
        <dbReference type="ARBA" id="ARBA00009055"/>
    </source>
</evidence>
<comment type="similarity">
    <text evidence="2">Belongs to the TPS (TC 1.B.20) family.</text>
</comment>
<evidence type="ECO:0000256" key="4">
    <source>
        <dbReference type="ARBA" id="ARBA00022452"/>
    </source>
</evidence>
<dbReference type="OrthoDB" id="572300at2"/>
<dbReference type="PANTHER" id="PTHR34597:SF6">
    <property type="entry name" value="BLR6126 PROTEIN"/>
    <property type="match status" value="1"/>
</dbReference>
<dbReference type="PROSITE" id="PS51779">
    <property type="entry name" value="POTRA"/>
    <property type="match status" value="1"/>
</dbReference>
<feature type="domain" description="POTRA" evidence="10">
    <location>
        <begin position="67"/>
        <end position="142"/>
    </location>
</feature>
<keyword evidence="12" id="KW-1185">Reference proteome</keyword>
<dbReference type="STRING" id="1188229.GlitD10_2734"/>
<dbReference type="Pfam" id="PF08479">
    <property type="entry name" value="POTRA_2"/>
    <property type="match status" value="1"/>
</dbReference>
<dbReference type="Gene3D" id="3.10.20.310">
    <property type="entry name" value="membrane protein fhac"/>
    <property type="match status" value="1"/>
</dbReference>
<evidence type="ECO:0000256" key="3">
    <source>
        <dbReference type="ARBA" id="ARBA00022448"/>
    </source>
</evidence>
<name>A0A1J0AGL9_9CYAN</name>
<evidence type="ECO:0000256" key="6">
    <source>
        <dbReference type="ARBA" id="ARBA00022927"/>
    </source>
</evidence>
<feature type="region of interest" description="Disordered" evidence="9">
    <location>
        <begin position="32"/>
        <end position="60"/>
    </location>
</feature>
<evidence type="ECO:0000256" key="5">
    <source>
        <dbReference type="ARBA" id="ARBA00022692"/>
    </source>
</evidence>